<dbReference type="Pfam" id="PF24758">
    <property type="entry name" value="LRR_At5g56370"/>
    <property type="match status" value="1"/>
</dbReference>
<dbReference type="Gene3D" id="1.20.1280.50">
    <property type="match status" value="1"/>
</dbReference>
<sequence length="211" mass="24311">MMEKHEMRDWAALPRDILLEIFGRLQHADVLRGAGLACASWWRAAVEEPTLWITIDIHFSEGDLVNEQSWYARLAMGRAAVDRSAGRCESFRGIADRDLLAYIVARAPSLRSLHVTSCWCLPEEFFDRVVTKLPMLERLVLDGGRLSMSTLIGLLEHCPHLEVLDAGDCYSDKRVEYDMLLKLYRKLKVFHLPRVHHHGCYCFCWRCAEHG</sequence>
<evidence type="ECO:0008006" key="5">
    <source>
        <dbReference type="Google" id="ProtNLM"/>
    </source>
</evidence>
<dbReference type="AlphaFoldDB" id="A0ABC9BGI7"/>
<accession>A0ABC9BGI7</accession>
<dbReference type="Gene3D" id="3.80.10.10">
    <property type="entry name" value="Ribonuclease Inhibitor"/>
    <property type="match status" value="1"/>
</dbReference>
<protein>
    <recommendedName>
        <fullName evidence="5">F-box domain-containing protein</fullName>
    </recommendedName>
</protein>
<evidence type="ECO:0000313" key="3">
    <source>
        <dbReference type="EMBL" id="CAL5001097.1"/>
    </source>
</evidence>
<dbReference type="InterPro" id="IPR001810">
    <property type="entry name" value="F-box_dom"/>
</dbReference>
<dbReference type="InterPro" id="IPR036047">
    <property type="entry name" value="F-box-like_dom_sf"/>
</dbReference>
<dbReference type="Proteomes" id="UP001497457">
    <property type="component" value="Chromosome 26rd"/>
</dbReference>
<evidence type="ECO:0000313" key="4">
    <source>
        <dbReference type="Proteomes" id="UP001497457"/>
    </source>
</evidence>
<dbReference type="SUPFAM" id="SSF81383">
    <property type="entry name" value="F-box domain"/>
    <property type="match status" value="1"/>
</dbReference>
<reference evidence="3" key="1">
    <citation type="submission" date="2024-10" db="EMBL/GenBank/DDBJ databases">
        <authorList>
            <person name="Ryan C."/>
        </authorList>
    </citation>
    <scope>NUCLEOTIDE SEQUENCE [LARGE SCALE GENOMIC DNA]</scope>
</reference>
<dbReference type="Pfam" id="PF12937">
    <property type="entry name" value="F-box-like"/>
    <property type="match status" value="1"/>
</dbReference>
<keyword evidence="4" id="KW-1185">Reference proteome</keyword>
<evidence type="ECO:0000259" key="1">
    <source>
        <dbReference type="Pfam" id="PF12937"/>
    </source>
</evidence>
<dbReference type="PANTHER" id="PTHR38926:SF69">
    <property type="entry name" value="F-BOX DOMAIN-CONTAINING PROTEIN"/>
    <property type="match status" value="1"/>
</dbReference>
<dbReference type="EMBL" id="OZ075136">
    <property type="protein sequence ID" value="CAL5001097.1"/>
    <property type="molecule type" value="Genomic_DNA"/>
</dbReference>
<name>A0ABC9BGI7_9POAL</name>
<proteinExistence type="predicted"/>
<dbReference type="InterPro" id="IPR032675">
    <property type="entry name" value="LRR_dom_sf"/>
</dbReference>
<evidence type="ECO:0000259" key="2">
    <source>
        <dbReference type="Pfam" id="PF24758"/>
    </source>
</evidence>
<dbReference type="PANTHER" id="PTHR38926">
    <property type="entry name" value="F-BOX DOMAIN CONTAINING PROTEIN, EXPRESSED"/>
    <property type="match status" value="1"/>
</dbReference>
<feature type="domain" description="F-box" evidence="1">
    <location>
        <begin position="10"/>
        <end position="57"/>
    </location>
</feature>
<organism evidence="3 4">
    <name type="scientific">Urochloa decumbens</name>
    <dbReference type="NCBI Taxonomy" id="240449"/>
    <lineage>
        <taxon>Eukaryota</taxon>
        <taxon>Viridiplantae</taxon>
        <taxon>Streptophyta</taxon>
        <taxon>Embryophyta</taxon>
        <taxon>Tracheophyta</taxon>
        <taxon>Spermatophyta</taxon>
        <taxon>Magnoliopsida</taxon>
        <taxon>Liliopsida</taxon>
        <taxon>Poales</taxon>
        <taxon>Poaceae</taxon>
        <taxon>PACMAD clade</taxon>
        <taxon>Panicoideae</taxon>
        <taxon>Panicodae</taxon>
        <taxon>Paniceae</taxon>
        <taxon>Melinidinae</taxon>
        <taxon>Urochloa</taxon>
    </lineage>
</organism>
<feature type="domain" description="F-box/LRR-repeat protein 15/At3g58940/PEG3-like LRR" evidence="2">
    <location>
        <begin position="99"/>
        <end position="169"/>
    </location>
</feature>
<dbReference type="FunFam" id="1.20.1280.50:FF:000037">
    <property type="entry name" value="F-box protein SKIP19"/>
    <property type="match status" value="1"/>
</dbReference>
<gene>
    <name evidence="3" type="ORF">URODEC1_LOCUS65205</name>
</gene>
<dbReference type="InterPro" id="IPR055411">
    <property type="entry name" value="LRR_FXL15/At3g58940/PEG3-like"/>
</dbReference>
<dbReference type="SUPFAM" id="SSF52047">
    <property type="entry name" value="RNI-like"/>
    <property type="match status" value="1"/>
</dbReference>